<dbReference type="Pfam" id="PF13432">
    <property type="entry name" value="TPR_16"/>
    <property type="match status" value="1"/>
</dbReference>
<dbReference type="RefSeq" id="XP_041436811.1">
    <property type="nucleotide sequence ID" value="XM_041580877.1"/>
</dbReference>
<dbReference type="FunFam" id="1.25.40.10:FF:003650">
    <property type="entry name" value="Tetratricopeptide repeat protein 37"/>
    <property type="match status" value="1"/>
</dbReference>
<feature type="repeat" description="TPR" evidence="3">
    <location>
        <begin position="861"/>
        <end position="894"/>
    </location>
</feature>
<evidence type="ECO:0000313" key="6">
    <source>
        <dbReference type="RefSeq" id="XP_041436812.1"/>
    </source>
</evidence>
<protein>
    <submittedName>
        <fullName evidence="5 6">Tetratricopeptide repeat protein 37 isoform X1</fullName>
    </submittedName>
</protein>
<dbReference type="CTD" id="446406"/>
<evidence type="ECO:0000256" key="3">
    <source>
        <dbReference type="PROSITE-ProRule" id="PRU00339"/>
    </source>
</evidence>
<evidence type="ECO:0000313" key="5">
    <source>
        <dbReference type="RefSeq" id="XP_041436811.1"/>
    </source>
</evidence>
<dbReference type="Pfam" id="PF13431">
    <property type="entry name" value="TPR_17"/>
    <property type="match status" value="1"/>
</dbReference>
<dbReference type="Proteomes" id="UP000186698">
    <property type="component" value="Chromosome 1L"/>
</dbReference>
<feature type="repeat" description="TPR" evidence="3">
    <location>
        <begin position="598"/>
        <end position="631"/>
    </location>
</feature>
<gene>
    <name evidence="5 6" type="primary">ttc37.L</name>
    <name evidence="5 6" type="synonym">ttc37</name>
</gene>
<evidence type="ECO:0000256" key="2">
    <source>
        <dbReference type="ARBA" id="ARBA00022803"/>
    </source>
</evidence>
<feature type="repeat" description="TPR" evidence="3">
    <location>
        <begin position="564"/>
        <end position="597"/>
    </location>
</feature>
<evidence type="ECO:0000256" key="1">
    <source>
        <dbReference type="ARBA" id="ARBA00022737"/>
    </source>
</evidence>
<dbReference type="FunFam" id="1.25.40.10:FF:000585">
    <property type="entry name" value="Tetratricopeptide repeat domain 37"/>
    <property type="match status" value="1"/>
</dbReference>
<accession>A0A8J1M675</accession>
<dbReference type="InterPro" id="IPR011990">
    <property type="entry name" value="TPR-like_helical_dom_sf"/>
</dbReference>
<keyword evidence="4" id="KW-1185">Reference proteome</keyword>
<dbReference type="PROSITE" id="PS50005">
    <property type="entry name" value="TPR"/>
    <property type="match status" value="4"/>
</dbReference>
<organism evidence="4 5">
    <name type="scientific">Xenopus laevis</name>
    <name type="common">African clawed frog</name>
    <dbReference type="NCBI Taxonomy" id="8355"/>
    <lineage>
        <taxon>Eukaryota</taxon>
        <taxon>Metazoa</taxon>
        <taxon>Chordata</taxon>
        <taxon>Craniata</taxon>
        <taxon>Vertebrata</taxon>
        <taxon>Euteleostomi</taxon>
        <taxon>Amphibia</taxon>
        <taxon>Batrachia</taxon>
        <taxon>Anura</taxon>
        <taxon>Pipoidea</taxon>
        <taxon>Pipidae</taxon>
        <taxon>Xenopodinae</taxon>
        <taxon>Xenopus</taxon>
        <taxon>Xenopus</taxon>
    </lineage>
</organism>
<dbReference type="RefSeq" id="XP_041436812.1">
    <property type="nucleotide sequence ID" value="XM_041580878.1"/>
</dbReference>
<dbReference type="Pfam" id="PF13181">
    <property type="entry name" value="TPR_8"/>
    <property type="match status" value="2"/>
</dbReference>
<dbReference type="SUPFAM" id="SSF48452">
    <property type="entry name" value="TPR-like"/>
    <property type="match status" value="6"/>
</dbReference>
<sequence>MSNKEVKAILKNARDAIRNKDYKEVLKQCKAVLKLEKNNYNAWVFIGLAASELEQPDQAQAAYRKAVEIEPDQLLAWQGLGNLYEKVNQKDFKEDLPNVYQKLLELYRSSDKQKWYEICKKLSDLYQQEKNYVPAAHTWHQLIKMKEDESIKSNELYPLWKRMTELLSEDVEKLDNETQELLLNAFESAIPCIEEIPSEEHQMLYQHYITCLSKLPLEEAKLKKVCENMITVYPSLIYPLKVLALHYIKSGDITEEAICCYSKLLELDPLNGPGLIGMGIKALHDRNYVLASENLSKGLKDVNCCPSAWCCLAQAQLKIHKYAEALVSCDQAINGATQDNSAPQTVVQKDAALRLKAEALVEGNSSNNAEEALKALEQISNADNNPEICAIKGQAYLKKGCIDVASKISEELRLSHEHLAEGHFLEGLLQYIQKNYSAAEISLQYALERKPENAVYHYYLGLNYWFMSKETRRDKTKAVTQFLKAAKMDPFMSRAFYYLGHYYSEVAGDKSRARGCYKKAFELDDSDGEAGAAAVDLSMELGDMDVALAILTSVTERADAGTAKWAWLRRGLFYLRVGQHSKSVSDLHAALRADPKDSNCWECLGEAYLSRGGYTTALKSFMKASELNPDSIYSVYKIASIKQILGTYKEAVNEYQQILMKSGEYVPALKGLGECHLMLAKSALSDFLDLKAVDAIEKAIEFLARAIRLRPDLLCLWKLLGDACTCIYAVTHSSVKVNVLGILLGNDEEQQLLNKPEVLALGGRCYGRALRIQSTANLWCDLGINYYYQSQHLMGYDSLTNDASELLEKSQQCIKKAVMVESGNHQFWNALGVVSCSKGMGNNALAQHAFIKSIHCEQNNVAAWTNLGALYLMNGNIELSHQAFKVAQSLDPLYVRCWIGQALIAETVGSHETMDLFRHTTELSMHVEGAKGYAHWVCTTLQDKNNRNTELYRYNIVQMNAITAAHLALSKYTERIQNDRTAFEMLGYLNEHLNLKKQASESYRRVVSILQEREDKESSNSALQHYGRSLCAVGQYQEAIQTFSSTPLTEFDDLTGIALAFFKKGLLQESMKAYKQALSVAKSDQEKAHILTALAIIEYNRGEFDTAKTLLFKCSVLKEPSIESLQSLCALGLAKRDVTLATAALNELLKHVKIKDNIYERCLITSAIYVLQGRNEAAQRQACRDIHSHPGNPELWAFLSRLVPQHVPRDAKGGAVAGTVAYTLNINHSKKALLYAAVNELSAGALLADDRKKNALNTLQRAAHFFPDNPAVWASLMAACEAENTASYLNKKSNKKTDLSLTFLASVKSKTEGMKAVPASYTQTLRSWSLCQAICALKDQGRISEAEALCTKSIQNCPDQTPFFLLLRQIQCKQLQSQAQISEPVLEELKKTVLSNFTSHNAWHWLAEVYQSLGMMMDAEMCYRKSLQLASQQGNWNGKLSSLLRLALLALKVCMAKIPDSRWPGLLQEATSEVLKMTFCPLAVLLQGILQFSTKGSRKTRQLLEKVVYQSGCSDTIAFVARWYLLRHLHGKNDDQLVEVLLDNAKAHGDTRIIDLHKQLTESS</sequence>
<evidence type="ECO:0000313" key="4">
    <source>
        <dbReference type="Proteomes" id="UP000186698"/>
    </source>
</evidence>
<feature type="repeat" description="TPR" evidence="3">
    <location>
        <begin position="40"/>
        <end position="73"/>
    </location>
</feature>
<dbReference type="GO" id="GO:0000956">
    <property type="term" value="P:nuclear-transcribed mRNA catabolic process"/>
    <property type="evidence" value="ECO:0000318"/>
    <property type="project" value="GO_Central"/>
</dbReference>
<dbReference type="PANTHER" id="PTHR15704:SF7">
    <property type="entry name" value="SUPERKILLER COMPLEX PROTEIN 3"/>
    <property type="match status" value="1"/>
</dbReference>
<dbReference type="InterPro" id="IPR019734">
    <property type="entry name" value="TPR_rpt"/>
</dbReference>
<dbReference type="Gene3D" id="1.25.40.10">
    <property type="entry name" value="Tetratricopeptide repeat domain"/>
    <property type="match status" value="7"/>
</dbReference>
<keyword evidence="2 3" id="KW-0802">TPR repeat</keyword>
<dbReference type="GeneID" id="446406"/>
<dbReference type="InterPro" id="IPR039226">
    <property type="entry name" value="Ski3/TTC37"/>
</dbReference>
<reference evidence="5 6" key="1">
    <citation type="submission" date="2025-04" db="UniProtKB">
        <authorList>
            <consortium name="RefSeq"/>
        </authorList>
    </citation>
    <scope>IDENTIFICATION</scope>
    <source>
        <strain evidence="5 6">J_2021</strain>
        <tissue evidence="5 6">Erythrocytes</tissue>
    </source>
</reference>
<dbReference type="SMART" id="SM00028">
    <property type="entry name" value="TPR"/>
    <property type="match status" value="16"/>
</dbReference>
<keyword evidence="1" id="KW-0677">Repeat</keyword>
<proteinExistence type="predicted"/>
<name>A0A8J1M675_XENLA</name>
<dbReference type="FunFam" id="1.25.40.10:FF:003644">
    <property type="entry name" value="Tetratricopeptide repeat protein 37"/>
    <property type="match status" value="1"/>
</dbReference>
<dbReference type="GO" id="GO:0055087">
    <property type="term" value="C:Ski complex"/>
    <property type="evidence" value="ECO:0000318"/>
    <property type="project" value="GO_Central"/>
</dbReference>
<dbReference type="PANTHER" id="PTHR15704">
    <property type="entry name" value="SUPERKILLER 3 PROTEIN-RELATED"/>
    <property type="match status" value="1"/>
</dbReference>